<evidence type="ECO:0000313" key="4">
    <source>
        <dbReference type="Proteomes" id="UP000623842"/>
    </source>
</evidence>
<dbReference type="EMBL" id="BNCK01000005">
    <property type="protein sequence ID" value="GHF96338.1"/>
    <property type="molecule type" value="Genomic_DNA"/>
</dbReference>
<evidence type="ECO:0000256" key="1">
    <source>
        <dbReference type="SAM" id="Coils"/>
    </source>
</evidence>
<dbReference type="PANTHER" id="PTHR38032:SF1">
    <property type="entry name" value="RNA-BINDING PROTEIN KHPB N-TERMINAL DOMAIN-CONTAINING PROTEIN"/>
    <property type="match status" value="1"/>
</dbReference>
<dbReference type="InterPro" id="IPR046866">
    <property type="entry name" value="FapA_N"/>
</dbReference>
<dbReference type="GO" id="GO:0000902">
    <property type="term" value="P:cell morphogenesis"/>
    <property type="evidence" value="ECO:0007669"/>
    <property type="project" value="InterPro"/>
</dbReference>
<keyword evidence="1" id="KW-0175">Coiled coil</keyword>
<reference evidence="3" key="1">
    <citation type="journal article" date="2014" name="Int. J. Syst. Evol. Microbiol.">
        <title>Complete genome sequence of Corynebacterium casei LMG S-19264T (=DSM 44701T), isolated from a smear-ripened cheese.</title>
        <authorList>
            <consortium name="US DOE Joint Genome Institute (JGI-PGF)"/>
            <person name="Walter F."/>
            <person name="Albersmeier A."/>
            <person name="Kalinowski J."/>
            <person name="Ruckert C."/>
        </authorList>
    </citation>
    <scope>NUCLEOTIDE SEQUENCE</scope>
    <source>
        <strain evidence="3">KCTC 42731</strain>
    </source>
</reference>
<name>A0A919ELT4_9GAMM</name>
<sequence length="562" mass="60972">MTKASLVPNKKNNIDLVLQPIKGSDMIDEAKVNAMIESSEYTALYVDTGNIKNAIAELNSVLKPLQNGQSGREITYQVLERRDATISIELSSDEMSASAEITTALGGAHLTAKAIFNAAKEAGVIKGFSKEELVKLAQHAAKEPPGSIVKGQIALGKDAINGKDAKIKQLVQSAQERILQPKQREDGSVDMRDLGDIICVKIGDPLAQKIPLTEGIQGYSVTGTPLEPKPGEDCQLQAGEGTTLSPKNNEILISTRVGLPRLIDNGMQVDEVYQIKNVDVSTGHIDFEGSVIIDGDVCEGMKVTARGDITVGGFVESAFIESGGDITIGSGIIGKKQEVEGHAIADIHMSANLSAKGSIFAKYCQYAEISCKNLRIENQLMHSIIRVDERLWVGTEDKANGKLIAGHITAGSSVHAGTVGATAGSTTIITFEHKLAELNQQLEALDERIATESQKTDELKDASNKLRKLPKDKVNPDMLNKVLSTYRHQASVLADLLNEKEIFEEEIQQYLSSVVVEATERVYHGVQMIVGDFQEKTKREYGPSKLRYKERKIIIDPIVTSS</sequence>
<dbReference type="AlphaFoldDB" id="A0A919ELT4"/>
<gene>
    <name evidence="3" type="ORF">GCM10017161_25870</name>
</gene>
<dbReference type="InterPro" id="IPR046865">
    <property type="entry name" value="FapA_b_solenoid"/>
</dbReference>
<evidence type="ECO:0000313" key="3">
    <source>
        <dbReference type="EMBL" id="GHF96338.1"/>
    </source>
</evidence>
<reference evidence="3" key="2">
    <citation type="submission" date="2020-09" db="EMBL/GenBank/DDBJ databases">
        <authorList>
            <person name="Sun Q."/>
            <person name="Kim S."/>
        </authorList>
    </citation>
    <scope>NUCLEOTIDE SEQUENCE</scope>
    <source>
        <strain evidence="3">KCTC 42731</strain>
    </source>
</reference>
<dbReference type="Pfam" id="PF20250">
    <property type="entry name" value="FapA_N"/>
    <property type="match status" value="1"/>
</dbReference>
<dbReference type="PANTHER" id="PTHR38032">
    <property type="entry name" value="POLYMERASE-RELATED"/>
    <property type="match status" value="1"/>
</dbReference>
<feature type="domain" description="Flagellar Assembly Protein A N-terminal region" evidence="2">
    <location>
        <begin position="86"/>
        <end position="264"/>
    </location>
</feature>
<dbReference type="Pfam" id="PF03961">
    <property type="entry name" value="FapA"/>
    <property type="match status" value="1"/>
</dbReference>
<dbReference type="InterPro" id="IPR036145">
    <property type="entry name" value="MinC_C_sf"/>
</dbReference>
<organism evidence="3 4">
    <name type="scientific">Thalassotalea marina</name>
    <dbReference type="NCBI Taxonomy" id="1673741"/>
    <lineage>
        <taxon>Bacteria</taxon>
        <taxon>Pseudomonadati</taxon>
        <taxon>Pseudomonadota</taxon>
        <taxon>Gammaproteobacteria</taxon>
        <taxon>Alteromonadales</taxon>
        <taxon>Colwelliaceae</taxon>
        <taxon>Thalassotalea</taxon>
    </lineage>
</organism>
<dbReference type="InterPro" id="IPR005646">
    <property type="entry name" value="FapA"/>
</dbReference>
<keyword evidence="4" id="KW-1185">Reference proteome</keyword>
<dbReference type="Proteomes" id="UP000623842">
    <property type="component" value="Unassembled WGS sequence"/>
</dbReference>
<comment type="caution">
    <text evidence="3">The sequence shown here is derived from an EMBL/GenBank/DDBJ whole genome shotgun (WGS) entry which is preliminary data.</text>
</comment>
<protein>
    <recommendedName>
        <fullName evidence="2">Flagellar Assembly Protein A N-terminal region domain-containing protein</fullName>
    </recommendedName>
</protein>
<feature type="coiled-coil region" evidence="1">
    <location>
        <begin position="428"/>
        <end position="462"/>
    </location>
</feature>
<evidence type="ECO:0000259" key="2">
    <source>
        <dbReference type="Pfam" id="PF20250"/>
    </source>
</evidence>
<dbReference type="SUPFAM" id="SSF63848">
    <property type="entry name" value="Cell-division inhibitor MinC, C-terminal domain"/>
    <property type="match status" value="1"/>
</dbReference>
<proteinExistence type="predicted"/>
<dbReference type="RefSeq" id="WP_189771235.1">
    <property type="nucleotide sequence ID" value="NZ_BNCK01000005.1"/>
</dbReference>
<accession>A0A919ELT4</accession>